<evidence type="ECO:0000256" key="1">
    <source>
        <dbReference type="SAM" id="MobiDB-lite"/>
    </source>
</evidence>
<feature type="region of interest" description="Disordered" evidence="1">
    <location>
        <begin position="1"/>
        <end position="30"/>
    </location>
</feature>
<feature type="region of interest" description="Disordered" evidence="1">
    <location>
        <begin position="260"/>
        <end position="306"/>
    </location>
</feature>
<dbReference type="Proteomes" id="UP000799750">
    <property type="component" value="Unassembled WGS sequence"/>
</dbReference>
<accession>A0A6A6RFB5</accession>
<feature type="region of interest" description="Disordered" evidence="1">
    <location>
        <begin position="326"/>
        <end position="346"/>
    </location>
</feature>
<evidence type="ECO:0000313" key="2">
    <source>
        <dbReference type="EMBL" id="KAF2502440.1"/>
    </source>
</evidence>
<dbReference type="OrthoDB" id="10496709at2759"/>
<name>A0A6A6RFB5_9PEZI</name>
<gene>
    <name evidence="2" type="ORF">BU16DRAFT_532792</name>
</gene>
<proteinExistence type="predicted"/>
<dbReference type="EMBL" id="MU004181">
    <property type="protein sequence ID" value="KAF2502440.1"/>
    <property type="molecule type" value="Genomic_DNA"/>
</dbReference>
<dbReference type="AlphaFoldDB" id="A0A6A6RFB5"/>
<sequence>MPHTRSGTSSTRTLTSSPRSSPPISTTSVSSAIKASQAIKRLAILRTTTPTIHSLLAAITTALSDFDTALSTFATQEILLSTLRSEHEAPPEGVIDPASPTLASLLAMTRLEPEELPDPEEQVMETFAREHAVILVAALSRASDNVQYLIDCLGTCYSGRTDDTCDALFLHDCSGISVLGKDVNRIRLRNVLRSLSASARELLTRIVTAVDEDKEVENEVKETWVAAFKTESERAARVVQRLKEAVVVFETIEVDWEGDESMDVESQSGTGIGGSDAGSACGLRAGTPPTGNDAMTPSWHGSGLHSPARSAASGKCYLCGRSPVVSPAGSVRSSHIPSSPARSLTGSACACGEDHVGVN</sequence>
<protein>
    <submittedName>
        <fullName evidence="2">Uncharacterized protein</fullName>
    </submittedName>
</protein>
<organism evidence="2 3">
    <name type="scientific">Lophium mytilinum</name>
    <dbReference type="NCBI Taxonomy" id="390894"/>
    <lineage>
        <taxon>Eukaryota</taxon>
        <taxon>Fungi</taxon>
        <taxon>Dikarya</taxon>
        <taxon>Ascomycota</taxon>
        <taxon>Pezizomycotina</taxon>
        <taxon>Dothideomycetes</taxon>
        <taxon>Pleosporomycetidae</taxon>
        <taxon>Mytilinidiales</taxon>
        <taxon>Mytilinidiaceae</taxon>
        <taxon>Lophium</taxon>
    </lineage>
</organism>
<reference evidence="2" key="1">
    <citation type="journal article" date="2020" name="Stud. Mycol.">
        <title>101 Dothideomycetes genomes: a test case for predicting lifestyles and emergence of pathogens.</title>
        <authorList>
            <person name="Haridas S."/>
            <person name="Albert R."/>
            <person name="Binder M."/>
            <person name="Bloem J."/>
            <person name="Labutti K."/>
            <person name="Salamov A."/>
            <person name="Andreopoulos B."/>
            <person name="Baker S."/>
            <person name="Barry K."/>
            <person name="Bills G."/>
            <person name="Bluhm B."/>
            <person name="Cannon C."/>
            <person name="Castanera R."/>
            <person name="Culley D."/>
            <person name="Daum C."/>
            <person name="Ezra D."/>
            <person name="Gonzalez J."/>
            <person name="Henrissat B."/>
            <person name="Kuo A."/>
            <person name="Liang C."/>
            <person name="Lipzen A."/>
            <person name="Lutzoni F."/>
            <person name="Magnuson J."/>
            <person name="Mondo S."/>
            <person name="Nolan M."/>
            <person name="Ohm R."/>
            <person name="Pangilinan J."/>
            <person name="Park H.-J."/>
            <person name="Ramirez L."/>
            <person name="Alfaro M."/>
            <person name="Sun H."/>
            <person name="Tritt A."/>
            <person name="Yoshinaga Y."/>
            <person name="Zwiers L.-H."/>
            <person name="Turgeon B."/>
            <person name="Goodwin S."/>
            <person name="Spatafora J."/>
            <person name="Crous P."/>
            <person name="Grigoriev I."/>
        </authorList>
    </citation>
    <scope>NUCLEOTIDE SEQUENCE</scope>
    <source>
        <strain evidence="2">CBS 269.34</strain>
    </source>
</reference>
<keyword evidence="3" id="KW-1185">Reference proteome</keyword>
<feature type="compositionally biased region" description="Polar residues" evidence="1">
    <location>
        <begin position="331"/>
        <end position="346"/>
    </location>
</feature>
<evidence type="ECO:0000313" key="3">
    <source>
        <dbReference type="Proteomes" id="UP000799750"/>
    </source>
</evidence>